<dbReference type="PANTHER" id="PTHR31973">
    <property type="entry name" value="POLYPROTEIN, PUTATIVE-RELATED"/>
    <property type="match status" value="1"/>
</dbReference>
<dbReference type="GO" id="GO:0008270">
    <property type="term" value="F:zinc ion binding"/>
    <property type="evidence" value="ECO:0007669"/>
    <property type="project" value="UniProtKB-KW"/>
</dbReference>
<dbReference type="Pfam" id="PF03108">
    <property type="entry name" value="DBD_Tnp_Mut"/>
    <property type="match status" value="1"/>
</dbReference>
<keyword evidence="3" id="KW-0862">Zinc</keyword>
<dbReference type="Pfam" id="PF04434">
    <property type="entry name" value="SWIM"/>
    <property type="match status" value="1"/>
</dbReference>
<proteinExistence type="predicted"/>
<evidence type="ECO:0000256" key="2">
    <source>
        <dbReference type="ARBA" id="ARBA00022771"/>
    </source>
</evidence>
<dbReference type="PANTHER" id="PTHR31973:SF195">
    <property type="entry name" value="MUDR FAMILY TRANSPOSASE"/>
    <property type="match status" value="1"/>
</dbReference>
<organism evidence="6 7">
    <name type="scientific">Miscanthus lutarioriparius</name>
    <dbReference type="NCBI Taxonomy" id="422564"/>
    <lineage>
        <taxon>Eukaryota</taxon>
        <taxon>Viridiplantae</taxon>
        <taxon>Streptophyta</taxon>
        <taxon>Embryophyta</taxon>
        <taxon>Tracheophyta</taxon>
        <taxon>Spermatophyta</taxon>
        <taxon>Magnoliopsida</taxon>
        <taxon>Liliopsida</taxon>
        <taxon>Poales</taxon>
        <taxon>Poaceae</taxon>
        <taxon>PACMAD clade</taxon>
        <taxon>Panicoideae</taxon>
        <taxon>Andropogonodae</taxon>
        <taxon>Andropogoneae</taxon>
        <taxon>Saccharinae</taxon>
        <taxon>Miscanthus</taxon>
    </lineage>
</organism>
<dbReference type="InterPro" id="IPR007527">
    <property type="entry name" value="Znf_SWIM"/>
</dbReference>
<keyword evidence="2 4" id="KW-0863">Zinc-finger</keyword>
<evidence type="ECO:0000256" key="1">
    <source>
        <dbReference type="ARBA" id="ARBA00022723"/>
    </source>
</evidence>
<keyword evidence="7" id="KW-1185">Reference proteome</keyword>
<protein>
    <recommendedName>
        <fullName evidence="5">SWIM-type domain-containing protein</fullName>
    </recommendedName>
</protein>
<dbReference type="SMART" id="SM00575">
    <property type="entry name" value="ZnF_PMZ"/>
    <property type="match status" value="1"/>
</dbReference>
<comment type="caution">
    <text evidence="6">The sequence shown here is derived from an EMBL/GenBank/DDBJ whole genome shotgun (WGS) entry which is preliminary data.</text>
</comment>
<dbReference type="Proteomes" id="UP000604825">
    <property type="component" value="Unassembled WGS sequence"/>
</dbReference>
<sequence>MRASSSSSNVGIRLPSPSNLLRCSRGASSGTFILRFTSLVEDMMMVELSKVLRTPVAEISSKREFFGAPQQEVEKKAYSQEGCAHVKELQEGGFQTKETYTIGPNAKKLHLAAANAKKSCAAPSHSPTVLLQGNVDSTLMDDEGISVDDEVLVDIELRAEADAQEAARKTQSEESLVDPIFYADTSTAQIPVDDYADVKFNIVYDNENPRIKVNEYFPSMENFRMALRQHGIKKGFQVHKIKTDKTRYRAECKAEGCPWRIVARKLRDGPTVVISMMPQEHNCISTSNPVTSMASQSWVAEMAADWLRESPELGAKELQEKLQEVYSVEVSYATVWGGRQKAMNKIFQSWEDTFQTLYNFRAELLSLSPGSVVEICTKICGDDVHFDKLFFALEQCIDGFKTGCRPDIALNYTDLAGIYSGKLACACALDGHNWMYPVAWAIFDSTSNDNWTWFMEQLKKAIGNLPGLTISADVGDNNLTESFLEWTLNIKGMPLVDLIDKLRQMTMGVWYKRRCIGSKLSGHILPAVIQQLNTQIRSLRNIKVSKCGLQTGEVSGSSQDMVPWRHVVDLDKHTCSCGEWQLTKKPCLHALAWITTETNADVESFVHDYYSVEWFRAAYSGIVPPMTDKSQWPQVDPGFKLLAPQLKSGLGKRKYTTKTSEEPCASKQCGEIEHREKGCTLHCPKKRKRCQAEEGRKVEYDAN</sequence>
<feature type="domain" description="SWIM-type" evidence="5">
    <location>
        <begin position="566"/>
        <end position="598"/>
    </location>
</feature>
<dbReference type="OrthoDB" id="631094at2759"/>
<dbReference type="EMBL" id="CAJGYO010000014">
    <property type="protein sequence ID" value="CAD6267513.1"/>
    <property type="molecule type" value="Genomic_DNA"/>
</dbReference>
<dbReference type="InterPro" id="IPR006564">
    <property type="entry name" value="Znf_PMZ"/>
</dbReference>
<reference evidence="6" key="1">
    <citation type="submission" date="2020-10" db="EMBL/GenBank/DDBJ databases">
        <authorList>
            <person name="Han B."/>
            <person name="Lu T."/>
            <person name="Zhao Q."/>
            <person name="Huang X."/>
            <person name="Zhao Y."/>
        </authorList>
    </citation>
    <scope>NUCLEOTIDE SEQUENCE</scope>
</reference>
<accession>A0A811RBE7</accession>
<keyword evidence="1" id="KW-0479">Metal-binding</keyword>
<dbReference type="AlphaFoldDB" id="A0A811RBE7"/>
<name>A0A811RBE7_9POAL</name>
<evidence type="ECO:0000256" key="4">
    <source>
        <dbReference type="PROSITE-ProRule" id="PRU00325"/>
    </source>
</evidence>
<evidence type="ECO:0000256" key="3">
    <source>
        <dbReference type="ARBA" id="ARBA00022833"/>
    </source>
</evidence>
<dbReference type="InterPro" id="IPR004332">
    <property type="entry name" value="Transposase_MuDR"/>
</dbReference>
<dbReference type="PROSITE" id="PS50966">
    <property type="entry name" value="ZF_SWIM"/>
    <property type="match status" value="1"/>
</dbReference>
<evidence type="ECO:0000313" key="7">
    <source>
        <dbReference type="Proteomes" id="UP000604825"/>
    </source>
</evidence>
<evidence type="ECO:0000259" key="5">
    <source>
        <dbReference type="PROSITE" id="PS50966"/>
    </source>
</evidence>
<evidence type="ECO:0000313" key="6">
    <source>
        <dbReference type="EMBL" id="CAD6267513.1"/>
    </source>
</evidence>
<gene>
    <name evidence="6" type="ORF">NCGR_LOCUS50818</name>
</gene>